<feature type="region of interest" description="Disordered" evidence="1">
    <location>
        <begin position="1"/>
        <end position="30"/>
    </location>
</feature>
<dbReference type="Proteomes" id="UP000823388">
    <property type="component" value="Chromosome 9K"/>
</dbReference>
<dbReference type="AlphaFoldDB" id="A0A8T0P0K1"/>
<gene>
    <name evidence="2" type="ORF">PVAP13_9KG604000</name>
</gene>
<dbReference type="EMBL" id="CM029053">
    <property type="protein sequence ID" value="KAG2554508.1"/>
    <property type="molecule type" value="Genomic_DNA"/>
</dbReference>
<keyword evidence="3" id="KW-1185">Reference proteome</keyword>
<evidence type="ECO:0000313" key="2">
    <source>
        <dbReference type="EMBL" id="KAG2554508.1"/>
    </source>
</evidence>
<name>A0A8T0P0K1_PANVG</name>
<protein>
    <submittedName>
        <fullName evidence="2">Uncharacterized protein</fullName>
    </submittedName>
</protein>
<evidence type="ECO:0000256" key="1">
    <source>
        <dbReference type="SAM" id="MobiDB-lite"/>
    </source>
</evidence>
<organism evidence="2 3">
    <name type="scientific">Panicum virgatum</name>
    <name type="common">Blackwell switchgrass</name>
    <dbReference type="NCBI Taxonomy" id="38727"/>
    <lineage>
        <taxon>Eukaryota</taxon>
        <taxon>Viridiplantae</taxon>
        <taxon>Streptophyta</taxon>
        <taxon>Embryophyta</taxon>
        <taxon>Tracheophyta</taxon>
        <taxon>Spermatophyta</taxon>
        <taxon>Magnoliopsida</taxon>
        <taxon>Liliopsida</taxon>
        <taxon>Poales</taxon>
        <taxon>Poaceae</taxon>
        <taxon>PACMAD clade</taxon>
        <taxon>Panicoideae</taxon>
        <taxon>Panicodae</taxon>
        <taxon>Paniceae</taxon>
        <taxon>Panicinae</taxon>
        <taxon>Panicum</taxon>
        <taxon>Panicum sect. Hiantes</taxon>
    </lineage>
</organism>
<evidence type="ECO:0000313" key="3">
    <source>
        <dbReference type="Proteomes" id="UP000823388"/>
    </source>
</evidence>
<comment type="caution">
    <text evidence="2">The sequence shown here is derived from an EMBL/GenBank/DDBJ whole genome shotgun (WGS) entry which is preliminary data.</text>
</comment>
<sequence>MDAVEESVPYSSRDASEDLAEDSMEAPAEVAPDSMEALEWVLPDSMETLGSVLPVSMEAPDSAMPDSMESLVEVLPDSVLPDSTIVPDSVLPEDQPSLCVRCSTTHGDSDEEGCHLARRLASRCARCGLVHRDYDLAAKIMGDMEKFDCEVFIPDVNELQMDGDTILVPDHVLIKLDKQMEDAKNKQ</sequence>
<proteinExistence type="predicted"/>
<reference evidence="2" key="1">
    <citation type="submission" date="2020-05" db="EMBL/GenBank/DDBJ databases">
        <title>WGS assembly of Panicum virgatum.</title>
        <authorList>
            <person name="Lovell J.T."/>
            <person name="Jenkins J."/>
            <person name="Shu S."/>
            <person name="Juenger T.E."/>
            <person name="Schmutz J."/>
        </authorList>
    </citation>
    <scope>NUCLEOTIDE SEQUENCE</scope>
    <source>
        <strain evidence="2">AP13</strain>
    </source>
</reference>
<accession>A0A8T0P0K1</accession>